<evidence type="ECO:0000313" key="2">
    <source>
        <dbReference type="EMBL" id="MCG6504024.1"/>
    </source>
</evidence>
<dbReference type="EMBL" id="JAKOOW010000023">
    <property type="protein sequence ID" value="MCG6504024.1"/>
    <property type="molecule type" value="Genomic_DNA"/>
</dbReference>
<protein>
    <submittedName>
        <fullName evidence="2">PDZ domain-containing protein</fullName>
    </submittedName>
</protein>
<sequence>MIRYTVSPLPASHQWQVCLTFRQPENATQTLALANWTPGSYMIRDFSRHITAIRAECDGRPAALVQTAKNRWQTPAQAGQYSIFYTVYANDMSVRASLLDTDRGFIDGACLFLSLPDCHNQTHQVSFEKLPENWQIATTLTQTAAQTFQAASYGELIDHPFELGAAIEILEFSARSIPHRIAISGIYPDFDRSRLIEDSRKICETALSIFPQQAPFGEYLFLLHVGDQIYGGLEHRSSTALHIDRHSLPAYGLGEADRGYTELLGLISHEYFHAWNVKSVKPAAFEPYDLEQESYTEQLWAFEGITAYYDDLILARSGVISPAAYLNLLARTLSHCRQLPGSRVQTLAESSFAAWHKFYKADENSPNAIVSYYQQGSLAALCLDQLIRRNSDNSQSLDTVMRGLYQDWLDSRSGITEGSWQRRAQEILGQDLAGFFQAALYSTAELPLVEALRHIGVELRWQPEKSGSKGGVVENFPAAAEPAAELGCRFKQQDGHALITHVLNGSAAERSGLMPQDKIIAVDGYACRDFDHQAADIAGKRHRLHFFRHGVLRETDIVPQAAAAQTAYLKISDLAALESWLAAQAA</sequence>
<dbReference type="InterPro" id="IPR001478">
    <property type="entry name" value="PDZ"/>
</dbReference>
<dbReference type="SUPFAM" id="SSF55486">
    <property type="entry name" value="Metalloproteases ('zincins'), catalytic domain"/>
    <property type="match status" value="1"/>
</dbReference>
<dbReference type="InterPro" id="IPR036034">
    <property type="entry name" value="PDZ_sf"/>
</dbReference>
<dbReference type="InterPro" id="IPR024191">
    <property type="entry name" value="Peptidase_M61"/>
</dbReference>
<organism evidence="2 3">
    <name type="scientific">Kingella pumchi</name>
    <dbReference type="NCBI Taxonomy" id="2779506"/>
    <lineage>
        <taxon>Bacteria</taxon>
        <taxon>Pseudomonadati</taxon>
        <taxon>Pseudomonadota</taxon>
        <taxon>Betaproteobacteria</taxon>
        <taxon>Neisseriales</taxon>
        <taxon>Neisseriaceae</taxon>
        <taxon>Kingella</taxon>
    </lineage>
</organism>
<name>A0ABS9NMK4_9NEIS</name>
<dbReference type="InterPro" id="IPR027268">
    <property type="entry name" value="Peptidase_M4/M1_CTD_sf"/>
</dbReference>
<reference evidence="2 3" key="1">
    <citation type="submission" date="2022-02" db="EMBL/GenBank/DDBJ databases">
        <title>Genome sequence data of Kingella unionensis sp. nov. strain CICC 24913 (CCUG 75125).</title>
        <authorList>
            <person name="Xiao M."/>
        </authorList>
    </citation>
    <scope>NUCLEOTIDE SEQUENCE [LARGE SCALE GENOMIC DNA]</scope>
    <source>
        <strain evidence="2 3">CICC 24913</strain>
    </source>
</reference>
<dbReference type="Gene3D" id="1.10.390.10">
    <property type="entry name" value="Neutral Protease Domain 2"/>
    <property type="match status" value="1"/>
</dbReference>
<dbReference type="Gene3D" id="2.30.42.10">
    <property type="match status" value="1"/>
</dbReference>
<dbReference type="Pfam" id="PF05299">
    <property type="entry name" value="Peptidase_M61"/>
    <property type="match status" value="1"/>
</dbReference>
<dbReference type="Pfam" id="PF17899">
    <property type="entry name" value="Peptidase_M61_N"/>
    <property type="match status" value="1"/>
</dbReference>
<evidence type="ECO:0000313" key="3">
    <source>
        <dbReference type="Proteomes" id="UP001298424"/>
    </source>
</evidence>
<dbReference type="PIRSF" id="PIRSF016493">
    <property type="entry name" value="Glycyl_aminpptds"/>
    <property type="match status" value="1"/>
</dbReference>
<comment type="caution">
    <text evidence="2">The sequence shown here is derived from an EMBL/GenBank/DDBJ whole genome shotgun (WGS) entry which is preliminary data.</text>
</comment>
<feature type="domain" description="PDZ" evidence="1">
    <location>
        <begin position="484"/>
        <end position="550"/>
    </location>
</feature>
<dbReference type="Pfam" id="PF00595">
    <property type="entry name" value="PDZ"/>
    <property type="match status" value="1"/>
</dbReference>
<dbReference type="RefSeq" id="WP_238746732.1">
    <property type="nucleotide sequence ID" value="NZ_JAKOOW010000023.1"/>
</dbReference>
<dbReference type="InterPro" id="IPR040756">
    <property type="entry name" value="Peptidase_M61_N"/>
</dbReference>
<dbReference type="SMART" id="SM00228">
    <property type="entry name" value="PDZ"/>
    <property type="match status" value="1"/>
</dbReference>
<dbReference type="CDD" id="cd00136">
    <property type="entry name" value="PDZ_canonical"/>
    <property type="match status" value="1"/>
</dbReference>
<dbReference type="Gene3D" id="2.60.40.3650">
    <property type="match status" value="1"/>
</dbReference>
<dbReference type="InterPro" id="IPR007963">
    <property type="entry name" value="Peptidase_M61_catalytic"/>
</dbReference>
<keyword evidence="3" id="KW-1185">Reference proteome</keyword>
<evidence type="ECO:0000259" key="1">
    <source>
        <dbReference type="SMART" id="SM00228"/>
    </source>
</evidence>
<dbReference type="Proteomes" id="UP001298424">
    <property type="component" value="Unassembled WGS sequence"/>
</dbReference>
<proteinExistence type="predicted"/>
<accession>A0ABS9NMK4</accession>
<dbReference type="SUPFAM" id="SSF50156">
    <property type="entry name" value="PDZ domain-like"/>
    <property type="match status" value="1"/>
</dbReference>
<gene>
    <name evidence="2" type="ORF">MB824_05890</name>
</gene>